<protein>
    <submittedName>
        <fullName evidence="1">Uncharacterized protein</fullName>
    </submittedName>
</protein>
<proteinExistence type="predicted"/>
<evidence type="ECO:0000313" key="1">
    <source>
        <dbReference type="EMBL" id="CAI9730848.1"/>
    </source>
</evidence>
<organism evidence="1 2">
    <name type="scientific">Octopus vulgaris</name>
    <name type="common">Common octopus</name>
    <dbReference type="NCBI Taxonomy" id="6645"/>
    <lineage>
        <taxon>Eukaryota</taxon>
        <taxon>Metazoa</taxon>
        <taxon>Spiralia</taxon>
        <taxon>Lophotrochozoa</taxon>
        <taxon>Mollusca</taxon>
        <taxon>Cephalopoda</taxon>
        <taxon>Coleoidea</taxon>
        <taxon>Octopodiformes</taxon>
        <taxon>Octopoda</taxon>
        <taxon>Incirrata</taxon>
        <taxon>Octopodidae</taxon>
        <taxon>Octopus</taxon>
    </lineage>
</organism>
<name>A0AA36BAI0_OCTVU</name>
<sequence>MEEHEEEAENIVNMFLNPIVRAAKIMKGKHRVAGEYQNEYLGEDSTTIKDKCEMLRRDEYYVKYLKISKDIHIHSHKYLEDKHIFI</sequence>
<dbReference type="EMBL" id="OX597825">
    <property type="protein sequence ID" value="CAI9730848.1"/>
    <property type="molecule type" value="Genomic_DNA"/>
</dbReference>
<evidence type="ECO:0000313" key="2">
    <source>
        <dbReference type="Proteomes" id="UP001162480"/>
    </source>
</evidence>
<dbReference type="Proteomes" id="UP001162480">
    <property type="component" value="Chromosome 12"/>
</dbReference>
<dbReference type="AlphaFoldDB" id="A0AA36BAI0"/>
<gene>
    <name evidence="1" type="ORF">OCTVUL_1B020575</name>
</gene>
<keyword evidence="2" id="KW-1185">Reference proteome</keyword>
<accession>A0AA36BAI0</accession>
<reference evidence="1" key="1">
    <citation type="submission" date="2023-08" db="EMBL/GenBank/DDBJ databases">
        <authorList>
            <person name="Alioto T."/>
            <person name="Alioto T."/>
            <person name="Gomez Garrido J."/>
        </authorList>
    </citation>
    <scope>NUCLEOTIDE SEQUENCE</scope>
</reference>